<dbReference type="CDD" id="cd11592">
    <property type="entry name" value="Agmatinase_PAH"/>
    <property type="match status" value="1"/>
</dbReference>
<keyword evidence="6" id="KW-0464">Manganese</keyword>
<protein>
    <recommendedName>
        <fullName evidence="12">Agmatinase</fullName>
    </recommendedName>
</protein>
<dbReference type="AlphaFoldDB" id="V9D7E6"/>
<keyword evidence="3 8" id="KW-0378">Hydrolase</keyword>
<dbReference type="GO" id="GO:0046872">
    <property type="term" value="F:metal ion binding"/>
    <property type="evidence" value="ECO:0007669"/>
    <property type="project" value="UniProtKB-KW"/>
</dbReference>
<dbReference type="PROSITE" id="PS51409">
    <property type="entry name" value="ARGINASE_2"/>
    <property type="match status" value="1"/>
</dbReference>
<evidence type="ECO:0000256" key="7">
    <source>
        <dbReference type="PROSITE-ProRule" id="PRU00742"/>
    </source>
</evidence>
<dbReference type="RefSeq" id="XP_008728484.1">
    <property type="nucleotide sequence ID" value="XM_008730262.1"/>
</dbReference>
<evidence type="ECO:0000256" key="8">
    <source>
        <dbReference type="RuleBase" id="RU003684"/>
    </source>
</evidence>
<dbReference type="PANTHER" id="PTHR11358">
    <property type="entry name" value="ARGINASE/AGMATINASE"/>
    <property type="match status" value="1"/>
</dbReference>
<dbReference type="GO" id="GO:0033389">
    <property type="term" value="P:putrescine biosynthetic process from arginine, via agmatine"/>
    <property type="evidence" value="ECO:0007669"/>
    <property type="project" value="TreeGrafter"/>
</dbReference>
<dbReference type="EMBL" id="KB822706">
    <property type="protein sequence ID" value="ETI21867.1"/>
    <property type="molecule type" value="Genomic_DNA"/>
</dbReference>
<dbReference type="PROSITE" id="PS01053">
    <property type="entry name" value="ARGINASE_1"/>
    <property type="match status" value="1"/>
</dbReference>
<dbReference type="InterPro" id="IPR006035">
    <property type="entry name" value="Ureohydrolase"/>
</dbReference>
<sequence>MIRRYLRPVHTRKDELSPTEIDSVVFEDESWERCAHHAPNNHPYRVIQEIRWISESMRKGVERDSPPTFAQQLLAMSVNEPALRFWLQNTSNDYSLCRRRSAMLTSLCLLLLVTASFAVARDIIFPPISPAQAKLQGHAGQYHSSIPSDKEPFVEFEKYAGLTTFANLPWVHCLSPNQHVEGYDIAFLGAPFDTGTTARPGARFGPAGIRWGSRRIGPPMAWSAYTHENTFLDWARIVDCGDAPLTYLDNTVALQQLVKAHRVISGRTANTTEVATVPRIITLGGDHTTTLAALRSTIHHWGPVSVIHFDSHIDTWDPQVLGGGISDYAGLNHGTFLHIAHEEGLILNSSAHAGIRAPFINKKHDLKNDQRCGFEIITARDIDKIGVSGVVEKLKKRVGDTNVYISVDIDVLDPAYAPATGTAEVGGWTTRELLSILDGLEGLKVIGADVVEVAPIYDNPGETTVLAAAEVAHSLMSLMVETPVKPREKAHE</sequence>
<organism evidence="10 11">
    <name type="scientific">Cladophialophora carrionii CBS 160.54</name>
    <dbReference type="NCBI Taxonomy" id="1279043"/>
    <lineage>
        <taxon>Eukaryota</taxon>
        <taxon>Fungi</taxon>
        <taxon>Dikarya</taxon>
        <taxon>Ascomycota</taxon>
        <taxon>Pezizomycotina</taxon>
        <taxon>Eurotiomycetes</taxon>
        <taxon>Chaetothyriomycetidae</taxon>
        <taxon>Chaetothyriales</taxon>
        <taxon>Herpotrichiellaceae</taxon>
        <taxon>Cladophialophora</taxon>
    </lineage>
</organism>
<keyword evidence="9" id="KW-0812">Transmembrane</keyword>
<gene>
    <name evidence="10" type="ORF">G647_05936</name>
</gene>
<evidence type="ECO:0000313" key="11">
    <source>
        <dbReference type="Proteomes" id="UP000030678"/>
    </source>
</evidence>
<dbReference type="FunFam" id="3.40.800.10:FF:000001">
    <property type="entry name" value="Agmatinase"/>
    <property type="match status" value="1"/>
</dbReference>
<evidence type="ECO:0000256" key="6">
    <source>
        <dbReference type="ARBA" id="ARBA00023211"/>
    </source>
</evidence>
<dbReference type="PANTHER" id="PTHR11358:SF28">
    <property type="entry name" value="HYPOTHETICAL ARGINASE FAMILY PROTEIN (EUROFUNG)"/>
    <property type="match status" value="1"/>
</dbReference>
<evidence type="ECO:0000256" key="3">
    <source>
        <dbReference type="ARBA" id="ARBA00022801"/>
    </source>
</evidence>
<dbReference type="SUPFAM" id="SSF52768">
    <property type="entry name" value="Arginase/deacetylase"/>
    <property type="match status" value="1"/>
</dbReference>
<evidence type="ECO:0000256" key="9">
    <source>
        <dbReference type="SAM" id="Phobius"/>
    </source>
</evidence>
<dbReference type="OrthoDB" id="288726at2759"/>
<evidence type="ECO:0000256" key="1">
    <source>
        <dbReference type="ARBA" id="ARBA00001936"/>
    </source>
</evidence>
<evidence type="ECO:0000313" key="10">
    <source>
        <dbReference type="EMBL" id="ETI21867.1"/>
    </source>
</evidence>
<keyword evidence="5" id="KW-0620">Polyamine biosynthesis</keyword>
<accession>V9D7E6</accession>
<comment type="similarity">
    <text evidence="7 8">Belongs to the arginase family.</text>
</comment>
<dbReference type="GO" id="GO:0008295">
    <property type="term" value="P:spermidine biosynthetic process"/>
    <property type="evidence" value="ECO:0007669"/>
    <property type="project" value="UniProtKB-KW"/>
</dbReference>
<keyword evidence="9" id="KW-1133">Transmembrane helix</keyword>
<dbReference type="InterPro" id="IPR020855">
    <property type="entry name" value="Ureohydrolase_Mn_BS"/>
</dbReference>
<name>V9D7E6_9EURO</name>
<evidence type="ECO:0000256" key="2">
    <source>
        <dbReference type="ARBA" id="ARBA00022723"/>
    </source>
</evidence>
<dbReference type="HOGENOM" id="CLU_039478_1_0_1"/>
<evidence type="ECO:0008006" key="12">
    <source>
        <dbReference type="Google" id="ProtNLM"/>
    </source>
</evidence>
<dbReference type="PRINTS" id="PR00116">
    <property type="entry name" value="ARGINASE"/>
</dbReference>
<proteinExistence type="inferred from homology"/>
<keyword evidence="9" id="KW-0472">Membrane</keyword>
<dbReference type="Pfam" id="PF00491">
    <property type="entry name" value="Arginase"/>
    <property type="match status" value="1"/>
</dbReference>
<evidence type="ECO:0000256" key="5">
    <source>
        <dbReference type="ARBA" id="ARBA00023115"/>
    </source>
</evidence>
<dbReference type="InterPro" id="IPR023696">
    <property type="entry name" value="Ureohydrolase_dom_sf"/>
</dbReference>
<evidence type="ECO:0000256" key="4">
    <source>
        <dbReference type="ARBA" id="ARBA00023066"/>
    </source>
</evidence>
<feature type="transmembrane region" description="Helical" evidence="9">
    <location>
        <begin position="102"/>
        <end position="120"/>
    </location>
</feature>
<keyword evidence="4" id="KW-0745">Spermidine biosynthesis</keyword>
<reference evidence="10 11" key="1">
    <citation type="submission" date="2013-03" db="EMBL/GenBank/DDBJ databases">
        <title>The Genome Sequence of Cladophialophora carrionii CBS 160.54.</title>
        <authorList>
            <consortium name="The Broad Institute Genomics Platform"/>
            <person name="Cuomo C."/>
            <person name="de Hoog S."/>
            <person name="Gorbushina A."/>
            <person name="Walker B."/>
            <person name="Young S.K."/>
            <person name="Zeng Q."/>
            <person name="Gargeya S."/>
            <person name="Fitzgerald M."/>
            <person name="Haas B."/>
            <person name="Abouelleil A."/>
            <person name="Allen A.W."/>
            <person name="Alvarado L."/>
            <person name="Arachchi H.M."/>
            <person name="Berlin A.M."/>
            <person name="Chapman S.B."/>
            <person name="Gainer-Dewar J."/>
            <person name="Goldberg J."/>
            <person name="Griggs A."/>
            <person name="Gujja S."/>
            <person name="Hansen M."/>
            <person name="Howarth C."/>
            <person name="Imamovic A."/>
            <person name="Ireland A."/>
            <person name="Larimer J."/>
            <person name="McCowan C."/>
            <person name="Murphy C."/>
            <person name="Pearson M."/>
            <person name="Poon T.W."/>
            <person name="Priest M."/>
            <person name="Roberts A."/>
            <person name="Saif S."/>
            <person name="Shea T."/>
            <person name="Sisk P."/>
            <person name="Sykes S."/>
            <person name="Wortman J."/>
            <person name="Nusbaum C."/>
            <person name="Birren B."/>
        </authorList>
    </citation>
    <scope>NUCLEOTIDE SEQUENCE [LARGE SCALE GENOMIC DNA]</scope>
    <source>
        <strain evidence="10 11">CBS 160.54</strain>
    </source>
</reference>
<comment type="cofactor">
    <cofactor evidence="1">
        <name>Mn(2+)</name>
        <dbReference type="ChEBI" id="CHEBI:29035"/>
    </cofactor>
</comment>
<dbReference type="GeneID" id="19984429"/>
<dbReference type="Proteomes" id="UP000030678">
    <property type="component" value="Unassembled WGS sequence"/>
</dbReference>
<keyword evidence="2" id="KW-0479">Metal-binding</keyword>
<dbReference type="GO" id="GO:0008783">
    <property type="term" value="F:agmatinase activity"/>
    <property type="evidence" value="ECO:0007669"/>
    <property type="project" value="TreeGrafter"/>
</dbReference>
<dbReference type="VEuPathDB" id="FungiDB:G647_05936"/>
<dbReference type="Gene3D" id="3.40.800.10">
    <property type="entry name" value="Ureohydrolase domain"/>
    <property type="match status" value="1"/>
</dbReference>